<organism evidence="3 4">
    <name type="scientific">Aspergillus indologenus CBS 114.80</name>
    <dbReference type="NCBI Taxonomy" id="1450541"/>
    <lineage>
        <taxon>Eukaryota</taxon>
        <taxon>Fungi</taxon>
        <taxon>Dikarya</taxon>
        <taxon>Ascomycota</taxon>
        <taxon>Pezizomycotina</taxon>
        <taxon>Eurotiomycetes</taxon>
        <taxon>Eurotiomycetidae</taxon>
        <taxon>Eurotiales</taxon>
        <taxon>Aspergillaceae</taxon>
        <taxon>Aspergillus</taxon>
        <taxon>Aspergillus subgen. Circumdati</taxon>
    </lineage>
</organism>
<protein>
    <submittedName>
        <fullName evidence="3">NAD(P)-binding protein</fullName>
    </submittedName>
</protein>
<feature type="domain" description="Gfo/Idh/MocA-like oxidoreductase N-terminal" evidence="1">
    <location>
        <begin position="4"/>
        <end position="133"/>
    </location>
</feature>
<proteinExistence type="predicted"/>
<dbReference type="InterPro" id="IPR055080">
    <property type="entry name" value="Gal80p-like_C"/>
</dbReference>
<reference evidence="3 4" key="1">
    <citation type="submission" date="2018-02" db="EMBL/GenBank/DDBJ databases">
        <title>The genomes of Aspergillus section Nigri reveals drivers in fungal speciation.</title>
        <authorList>
            <consortium name="DOE Joint Genome Institute"/>
            <person name="Vesth T.C."/>
            <person name="Nybo J."/>
            <person name="Theobald S."/>
            <person name="Brandl J."/>
            <person name="Frisvad J.C."/>
            <person name="Nielsen K.F."/>
            <person name="Lyhne E.K."/>
            <person name="Kogle M.E."/>
            <person name="Kuo A."/>
            <person name="Riley R."/>
            <person name="Clum A."/>
            <person name="Nolan M."/>
            <person name="Lipzen A."/>
            <person name="Salamov A."/>
            <person name="Henrissat B."/>
            <person name="Wiebenga A."/>
            <person name="De vries R.P."/>
            <person name="Grigoriev I.V."/>
            <person name="Mortensen U.H."/>
            <person name="Andersen M.R."/>
            <person name="Baker S.E."/>
        </authorList>
    </citation>
    <scope>NUCLEOTIDE SEQUENCE [LARGE SCALE GENOMIC DNA]</scope>
    <source>
        <strain evidence="3 4">CBS 114.80</strain>
    </source>
</reference>
<accession>A0A2V5HUV8</accession>
<dbReference type="InterPro" id="IPR051317">
    <property type="entry name" value="Gfo/Idh/MocA_oxidoreduct"/>
</dbReference>
<sequence>MSTRTAIIGLSATATTSWAANAHLPGLRRSSRFQIAALCNSSRSAAEAAIAEYQLDLDANSVTPYGSPGDLAADRTIDLVICSTRVDRHYETALPMIQAGKSTYIEWPIASNATHLDELLAARRRSGAQVAVGLQSRFAPPVRRIRDLLQSGSLGRLLNTEVHAFGGTLDREFLPPGLAYFAQRSVGGNPITIGFAHVIDFVQSVVGDVIPETDHIQFQLQRPHIRVRDPTTGSIVETIRSDVPDLVSLHGHLPESAHVAPQASLVAYFSRGQPYPGDPQLTWTLTFEHGAIRLVSPAGIVLGATTYAEPVTISVHRFDTGEVESVPWAWSPEQEELPFSARSVHSCLVSLAEGDTEGYVSLEQAAVRARQIARWLDSFPAR</sequence>
<dbReference type="Pfam" id="PF22685">
    <property type="entry name" value="Gal80p_C-like"/>
    <property type="match status" value="1"/>
</dbReference>
<evidence type="ECO:0000313" key="3">
    <source>
        <dbReference type="EMBL" id="PYI26482.1"/>
    </source>
</evidence>
<dbReference type="EMBL" id="KZ825596">
    <property type="protein sequence ID" value="PYI26482.1"/>
    <property type="molecule type" value="Genomic_DNA"/>
</dbReference>
<keyword evidence="4" id="KW-1185">Reference proteome</keyword>
<gene>
    <name evidence="3" type="ORF">BP00DRAFT_419683</name>
</gene>
<feature type="domain" description="Gal80p-like C-terminal" evidence="2">
    <location>
        <begin position="140"/>
        <end position="294"/>
    </location>
</feature>
<dbReference type="SUPFAM" id="SSF55347">
    <property type="entry name" value="Glyceraldehyde-3-phosphate dehydrogenase-like, C-terminal domain"/>
    <property type="match status" value="1"/>
</dbReference>
<dbReference type="SUPFAM" id="SSF51735">
    <property type="entry name" value="NAD(P)-binding Rossmann-fold domains"/>
    <property type="match status" value="1"/>
</dbReference>
<dbReference type="Gene3D" id="3.30.360.10">
    <property type="entry name" value="Dihydrodipicolinate Reductase, domain 2"/>
    <property type="match status" value="1"/>
</dbReference>
<evidence type="ECO:0000259" key="2">
    <source>
        <dbReference type="Pfam" id="PF22685"/>
    </source>
</evidence>
<dbReference type="PANTHER" id="PTHR43708:SF1">
    <property type="entry name" value="GALACTOSE_LACTOSE METABOLISM REGULATORY PROTEIN GAL80"/>
    <property type="match status" value="1"/>
</dbReference>
<dbReference type="InterPro" id="IPR036291">
    <property type="entry name" value="NAD(P)-bd_dom_sf"/>
</dbReference>
<dbReference type="AlphaFoldDB" id="A0A2V5HUV8"/>
<dbReference type="Gene3D" id="3.40.50.720">
    <property type="entry name" value="NAD(P)-binding Rossmann-like Domain"/>
    <property type="match status" value="1"/>
</dbReference>
<evidence type="ECO:0000259" key="1">
    <source>
        <dbReference type="Pfam" id="PF01408"/>
    </source>
</evidence>
<dbReference type="PANTHER" id="PTHR43708">
    <property type="entry name" value="CONSERVED EXPRESSED OXIDOREDUCTASE (EUROFUNG)"/>
    <property type="match status" value="1"/>
</dbReference>
<name>A0A2V5HUV8_9EURO</name>
<dbReference type="GO" id="GO:0000166">
    <property type="term" value="F:nucleotide binding"/>
    <property type="evidence" value="ECO:0007669"/>
    <property type="project" value="InterPro"/>
</dbReference>
<dbReference type="InterPro" id="IPR000683">
    <property type="entry name" value="Gfo/Idh/MocA-like_OxRdtase_N"/>
</dbReference>
<dbReference type="Pfam" id="PF01408">
    <property type="entry name" value="GFO_IDH_MocA"/>
    <property type="match status" value="1"/>
</dbReference>
<evidence type="ECO:0000313" key="4">
    <source>
        <dbReference type="Proteomes" id="UP000248817"/>
    </source>
</evidence>
<dbReference type="Proteomes" id="UP000248817">
    <property type="component" value="Unassembled WGS sequence"/>
</dbReference>